<proteinExistence type="predicted"/>
<dbReference type="Proteomes" id="UP001147746">
    <property type="component" value="Unassembled WGS sequence"/>
</dbReference>
<accession>A0A9W9LD34</accession>
<dbReference type="OrthoDB" id="3335931at2759"/>
<evidence type="ECO:0000256" key="2">
    <source>
        <dbReference type="ARBA" id="ARBA00022723"/>
    </source>
</evidence>
<evidence type="ECO:0000256" key="1">
    <source>
        <dbReference type="ARBA" id="ARBA00001947"/>
    </source>
</evidence>
<gene>
    <name evidence="6" type="ORF">N7476_002748</name>
</gene>
<organism evidence="6 7">
    <name type="scientific">Penicillium atrosanguineum</name>
    <dbReference type="NCBI Taxonomy" id="1132637"/>
    <lineage>
        <taxon>Eukaryota</taxon>
        <taxon>Fungi</taxon>
        <taxon>Dikarya</taxon>
        <taxon>Ascomycota</taxon>
        <taxon>Pezizomycotina</taxon>
        <taxon>Eurotiomycetes</taxon>
        <taxon>Eurotiomycetidae</taxon>
        <taxon>Eurotiales</taxon>
        <taxon>Aspergillaceae</taxon>
        <taxon>Penicillium</taxon>
    </lineage>
</organism>
<keyword evidence="2" id="KW-0479">Metal-binding</keyword>
<comment type="cofactor">
    <cofactor evidence="1">
        <name>Zn(2+)</name>
        <dbReference type="ChEBI" id="CHEBI:29105"/>
    </cofactor>
</comment>
<dbReference type="GO" id="GO:0046872">
    <property type="term" value="F:metal ion binding"/>
    <property type="evidence" value="ECO:0007669"/>
    <property type="project" value="UniProtKB-KW"/>
</dbReference>
<evidence type="ECO:0000256" key="3">
    <source>
        <dbReference type="ARBA" id="ARBA00022801"/>
    </source>
</evidence>
<keyword evidence="4" id="KW-0862">Zinc</keyword>
<dbReference type="EMBL" id="JAPZBO010000002">
    <property type="protein sequence ID" value="KAJ5324148.1"/>
    <property type="molecule type" value="Genomic_DNA"/>
</dbReference>
<name>A0A9W9LD34_9EURO</name>
<feature type="domain" description="DAPG hydrolase PhiG" evidence="5">
    <location>
        <begin position="11"/>
        <end position="218"/>
    </location>
</feature>
<evidence type="ECO:0000313" key="7">
    <source>
        <dbReference type="Proteomes" id="UP001147746"/>
    </source>
</evidence>
<comment type="caution">
    <text evidence="6">The sequence shown here is derived from an EMBL/GenBank/DDBJ whole genome shotgun (WGS) entry which is preliminary data.</text>
</comment>
<dbReference type="GO" id="GO:0016787">
    <property type="term" value="F:hydrolase activity"/>
    <property type="evidence" value="ECO:0007669"/>
    <property type="project" value="UniProtKB-KW"/>
</dbReference>
<dbReference type="InterPro" id="IPR041526">
    <property type="entry name" value="DAPG_hydrolase"/>
</dbReference>
<reference evidence="6" key="1">
    <citation type="submission" date="2022-12" db="EMBL/GenBank/DDBJ databases">
        <authorList>
            <person name="Petersen C."/>
        </authorList>
    </citation>
    <scope>NUCLEOTIDE SEQUENCE</scope>
    <source>
        <strain evidence="6">IBT 21472</strain>
    </source>
</reference>
<dbReference type="Pfam" id="PF18089">
    <property type="entry name" value="DAPG_hydrolase"/>
    <property type="match status" value="1"/>
</dbReference>
<sequence>MTSFPPASLAVKDAGLLLANPYLPMEAGVAYAEDGICHIAASTYMKGSTGAMIDWWFGWIHSTEQYKIWHPRDHVFSDWEGPRENNSTYIGGHHLVHEYIGGELQKLKISFKDPSEYFGSNWKDAFKEAGYSTAVCGRTGMWDDETGNVVYVGHLIHLIKDEPDGVRMRSRFWLGDVEGITDPEIRKTNVPQKFAMGLMQHATEEMAILATVLPELYAKYSKDSGEKL</sequence>
<protein>
    <recommendedName>
        <fullName evidence="5">DAPG hydrolase PhiG domain-containing protein</fullName>
    </recommendedName>
</protein>
<evidence type="ECO:0000313" key="6">
    <source>
        <dbReference type="EMBL" id="KAJ5324148.1"/>
    </source>
</evidence>
<evidence type="ECO:0000256" key="4">
    <source>
        <dbReference type="ARBA" id="ARBA00022833"/>
    </source>
</evidence>
<keyword evidence="7" id="KW-1185">Reference proteome</keyword>
<reference evidence="6" key="2">
    <citation type="journal article" date="2023" name="IMA Fungus">
        <title>Comparative genomic study of the Penicillium genus elucidates a diverse pangenome and 15 lateral gene transfer events.</title>
        <authorList>
            <person name="Petersen C."/>
            <person name="Sorensen T."/>
            <person name="Nielsen M.R."/>
            <person name="Sondergaard T.E."/>
            <person name="Sorensen J.L."/>
            <person name="Fitzpatrick D.A."/>
            <person name="Frisvad J.C."/>
            <person name="Nielsen K.L."/>
        </authorList>
    </citation>
    <scope>NUCLEOTIDE SEQUENCE</scope>
    <source>
        <strain evidence="6">IBT 21472</strain>
    </source>
</reference>
<dbReference type="AlphaFoldDB" id="A0A9W9LD34"/>
<keyword evidence="3" id="KW-0378">Hydrolase</keyword>
<evidence type="ECO:0000259" key="5">
    <source>
        <dbReference type="Pfam" id="PF18089"/>
    </source>
</evidence>